<dbReference type="PROSITE" id="PS50975">
    <property type="entry name" value="ATP_GRASP"/>
    <property type="match status" value="1"/>
</dbReference>
<keyword evidence="8 11" id="KW-0067">ATP-binding</keyword>
<evidence type="ECO:0000256" key="5">
    <source>
        <dbReference type="ARBA" id="ARBA00022598"/>
    </source>
</evidence>
<name>A0AAD3DAL2_9STRA</name>
<dbReference type="Pfam" id="PF02436">
    <property type="entry name" value="PYC_OADA"/>
    <property type="match status" value="1"/>
</dbReference>
<dbReference type="GO" id="GO:0005737">
    <property type="term" value="C:cytoplasm"/>
    <property type="evidence" value="ECO:0007669"/>
    <property type="project" value="TreeGrafter"/>
</dbReference>
<evidence type="ECO:0000256" key="7">
    <source>
        <dbReference type="ARBA" id="ARBA00022741"/>
    </source>
</evidence>
<dbReference type="CDD" id="cd07937">
    <property type="entry name" value="DRE_TIM_PC_TC_5S"/>
    <property type="match status" value="1"/>
</dbReference>
<dbReference type="InterPro" id="IPR003379">
    <property type="entry name" value="Carboxylase_cons_dom"/>
</dbReference>
<evidence type="ECO:0000256" key="2">
    <source>
        <dbReference type="ARBA" id="ARBA00004742"/>
    </source>
</evidence>
<evidence type="ECO:0000256" key="6">
    <source>
        <dbReference type="ARBA" id="ARBA00022723"/>
    </source>
</evidence>
<dbReference type="CDD" id="cd06850">
    <property type="entry name" value="biotinyl_domain"/>
    <property type="match status" value="1"/>
</dbReference>
<dbReference type="InterPro" id="IPR005481">
    <property type="entry name" value="BC-like_N"/>
</dbReference>
<dbReference type="InterPro" id="IPR011764">
    <property type="entry name" value="Biotin_carboxylation_dom"/>
</dbReference>
<dbReference type="Gene3D" id="3.20.20.70">
    <property type="entry name" value="Aldolase class I"/>
    <property type="match status" value="1"/>
</dbReference>
<keyword evidence="9" id="KW-0092">Biotin</keyword>
<dbReference type="SUPFAM" id="SSF51246">
    <property type="entry name" value="Rudiment single hybrid motif"/>
    <property type="match status" value="1"/>
</dbReference>
<dbReference type="PROSITE" id="PS00188">
    <property type="entry name" value="BIOTIN"/>
    <property type="match status" value="1"/>
</dbReference>
<evidence type="ECO:0000259" key="17">
    <source>
        <dbReference type="PROSITE" id="PS50991"/>
    </source>
</evidence>
<evidence type="ECO:0000259" key="15">
    <source>
        <dbReference type="PROSITE" id="PS50975"/>
    </source>
</evidence>
<dbReference type="SMART" id="SM00878">
    <property type="entry name" value="Biotin_carb_C"/>
    <property type="match status" value="1"/>
</dbReference>
<dbReference type="InterPro" id="IPR000891">
    <property type="entry name" value="PYR_CT"/>
</dbReference>
<feature type="chain" id="PRO_5042037830" description="pyruvate carboxylase" evidence="13">
    <location>
        <begin position="23"/>
        <end position="1235"/>
    </location>
</feature>
<dbReference type="FunFam" id="3.30.1490.20:FF:000018">
    <property type="entry name" value="Biotin carboxylase"/>
    <property type="match status" value="1"/>
</dbReference>
<dbReference type="GO" id="GO:0046872">
    <property type="term" value="F:metal ion binding"/>
    <property type="evidence" value="ECO:0007669"/>
    <property type="project" value="UniProtKB-KW"/>
</dbReference>
<dbReference type="NCBIfam" id="NF006761">
    <property type="entry name" value="PRK09282.1"/>
    <property type="match status" value="1"/>
</dbReference>
<dbReference type="InterPro" id="IPR016185">
    <property type="entry name" value="PreATP-grasp_dom_sf"/>
</dbReference>
<dbReference type="FunFam" id="3.30.470.20:FF:000012">
    <property type="entry name" value="Pyruvate carboxylase"/>
    <property type="match status" value="1"/>
</dbReference>
<dbReference type="FunFam" id="3.40.50.20:FF:000010">
    <property type="entry name" value="Propionyl-CoA carboxylase subunit alpha"/>
    <property type="match status" value="1"/>
</dbReference>
<evidence type="ECO:0000256" key="8">
    <source>
        <dbReference type="ARBA" id="ARBA00022840"/>
    </source>
</evidence>
<dbReference type="GO" id="GO:0005524">
    <property type="term" value="F:ATP binding"/>
    <property type="evidence" value="ECO:0007669"/>
    <property type="project" value="UniProtKB-UniRule"/>
</dbReference>
<dbReference type="SUPFAM" id="SSF51230">
    <property type="entry name" value="Single hybrid motif"/>
    <property type="match status" value="1"/>
</dbReference>
<dbReference type="PROSITE" id="PS50991">
    <property type="entry name" value="PYR_CT"/>
    <property type="match status" value="1"/>
</dbReference>
<dbReference type="FunFam" id="2.40.50.100:FF:000003">
    <property type="entry name" value="Acetyl-CoA carboxylase biotin carboxyl carrier protein"/>
    <property type="match status" value="1"/>
</dbReference>
<keyword evidence="5" id="KW-0436">Ligase</keyword>
<dbReference type="InterPro" id="IPR005479">
    <property type="entry name" value="CPAse_ATP-bd"/>
</dbReference>
<dbReference type="PROSITE" id="PS50979">
    <property type="entry name" value="BC"/>
    <property type="match status" value="1"/>
</dbReference>
<accession>A0AAD3DAL2</accession>
<dbReference type="Gene3D" id="3.30.470.20">
    <property type="entry name" value="ATP-grasp fold, B domain"/>
    <property type="match status" value="1"/>
</dbReference>
<sequence>MKIGSVAIAGLSVLAASAFTNAFQPAALVRSGVPSRSVSFGPLNVATEPDVDSTMDSQAVTKPSDKFAVQPFKKVLASNRAEIAVRIMRACTELNMSTVAIYGYEDRYSQHRWGADQSFMLDKLESATPISAYLDIPQIIDIAKKNGVEAIHPGYGFLSENPDFAKACRDNGIEFVGPTVDNLNTFSDKTSARTAAIEANVPVVPGSDGALNSAEEVEEFVEQYGLPVILKAAMGGGGKGMRVIKNKEDIKPLFESASSEALASFGDGSVFVEKFINRPRHIEVQIIGDGTGNVVHLYERDCSVQRRHQKVIEMAPAWSLPDELRAKLHKYAMDLTSRANYKNAGTVEFLVDTATMEPYFIEVNPRIQVEHTVTEEVTGVDVVKAQLRIAAGATLEEAGLIQENISARGVAIQSRVTTENPEKDFAPDTGTISVYRHSAGCGIRMDGIGYSGMTVTPYYDSMLCKYTVRGSTFEEALARMKRTLQECRIRGVKTNIPFILNVLTHPEFETGIVTTSFIDEHPELKQISSSEWNFASSGQASQKSVGTTERSLRYLANLAINGHPSELGADPKKMSGNHNDSTKNTLPEIEIPDAGMRQILLEQGPAGYAKFVRENKGVMLTDTTWRDAHQSLLATRVRTSDLLRAAPYTNAALAKAFSLEMWGGATFDVAMRFLNECPWERLEKLREAVPNVPFQMLLRGANAVGYTNYPDNVVYKFCEQAQKSGVDVFRVFDSLNYIDNLKLGVDAAGAAGGFVEGAMSYTGDVADPSKGKYNLEYYLDLARKLVDMGVHSLAIKDMAGLLTPRATTMLVSALREEHPDVPIHVHTHDTAGSGVASMIAAAQAGADVVDSAIDGMSGLTSQPSLGALVANMANTDLDTGIDLKDIGPLNTYWENVRQLYAPFESGQLSGSSDVYQHEIPGGQYTNLLFQSQQLGLTEKWPEIKKKYAEANIILGDIPKVTPSSKVVGDLAQFMVAQNLDAESILAQADSLAFPQSVVQYLRGEIGIPPGGFPEPLRTKVLEGRGLEPVEGRPGASLKDYDFEAAERKLKATYGEKNVSEKDVLSHALYPDVFIDWKAFESVYGEVGNLPTHIFLNPMEEGTEIELETAVGKTFLIKLLSKGQVKEDGTRVVVFEVNGERWFMPVTDNSLQTEGSRREKATGPGAVGSPMPGVIVKMNVKVGDEVKEGEAVASLSAMKMESNIPATATGKISRILVNIGDKVEGDDLIMEIEEAE</sequence>
<dbReference type="AlphaFoldDB" id="A0AAD3DAL2"/>
<evidence type="ECO:0000259" key="16">
    <source>
        <dbReference type="PROSITE" id="PS50979"/>
    </source>
</evidence>
<dbReference type="InterPro" id="IPR055268">
    <property type="entry name" value="PCB-like"/>
</dbReference>
<feature type="domain" description="Lipoyl-binding" evidence="14">
    <location>
        <begin position="1155"/>
        <end position="1232"/>
    </location>
</feature>
<feature type="domain" description="ATP-grasp" evidence="15">
    <location>
        <begin position="195"/>
        <end position="391"/>
    </location>
</feature>
<dbReference type="PANTHER" id="PTHR43778">
    <property type="entry name" value="PYRUVATE CARBOXYLASE"/>
    <property type="match status" value="1"/>
</dbReference>
<organism evidence="18 19">
    <name type="scientific">Chaetoceros tenuissimus</name>
    <dbReference type="NCBI Taxonomy" id="426638"/>
    <lineage>
        <taxon>Eukaryota</taxon>
        <taxon>Sar</taxon>
        <taxon>Stramenopiles</taxon>
        <taxon>Ochrophyta</taxon>
        <taxon>Bacillariophyta</taxon>
        <taxon>Coscinodiscophyceae</taxon>
        <taxon>Chaetocerotophycidae</taxon>
        <taxon>Chaetocerotales</taxon>
        <taxon>Chaetocerotaceae</taxon>
        <taxon>Chaetoceros</taxon>
    </lineage>
</organism>
<evidence type="ECO:0000256" key="13">
    <source>
        <dbReference type="SAM" id="SignalP"/>
    </source>
</evidence>
<evidence type="ECO:0000256" key="4">
    <source>
        <dbReference type="ARBA" id="ARBA00022432"/>
    </source>
</evidence>
<gene>
    <name evidence="18" type="ORF">CTEN210_16978</name>
</gene>
<dbReference type="SUPFAM" id="SSF56059">
    <property type="entry name" value="Glutathione synthetase ATP-binding domain-like"/>
    <property type="match status" value="1"/>
</dbReference>
<evidence type="ECO:0000256" key="1">
    <source>
        <dbReference type="ARBA" id="ARBA00001953"/>
    </source>
</evidence>
<dbReference type="PANTHER" id="PTHR43778:SF2">
    <property type="entry name" value="PYRUVATE CARBOXYLASE, MITOCHONDRIAL"/>
    <property type="match status" value="1"/>
</dbReference>
<feature type="compositionally biased region" description="Polar residues" evidence="12">
    <location>
        <begin position="576"/>
        <end position="585"/>
    </location>
</feature>
<evidence type="ECO:0000313" key="19">
    <source>
        <dbReference type="Proteomes" id="UP001054902"/>
    </source>
</evidence>
<evidence type="ECO:0000313" key="18">
    <source>
        <dbReference type="EMBL" id="GFH60502.1"/>
    </source>
</evidence>
<dbReference type="SUPFAM" id="SSF89000">
    <property type="entry name" value="post-HMGL domain-like"/>
    <property type="match status" value="1"/>
</dbReference>
<dbReference type="GO" id="GO:0006094">
    <property type="term" value="P:gluconeogenesis"/>
    <property type="evidence" value="ECO:0007669"/>
    <property type="project" value="UniProtKB-KW"/>
</dbReference>
<comment type="pathway">
    <text evidence="2">Carbohydrate biosynthesis; gluconeogenesis.</text>
</comment>
<comment type="caution">
    <text evidence="18">The sequence shown here is derived from an EMBL/GenBank/DDBJ whole genome shotgun (WGS) entry which is preliminary data.</text>
</comment>
<dbReference type="PROSITE" id="PS50968">
    <property type="entry name" value="BIOTINYL_LIPOYL"/>
    <property type="match status" value="1"/>
</dbReference>
<protein>
    <recommendedName>
        <fullName evidence="3">pyruvate carboxylase</fullName>
        <ecNumber evidence="3">6.4.1.1</ecNumber>
    </recommendedName>
</protein>
<dbReference type="Gene3D" id="2.40.50.100">
    <property type="match status" value="1"/>
</dbReference>
<proteinExistence type="predicted"/>
<dbReference type="Pfam" id="PF00289">
    <property type="entry name" value="Biotin_carb_N"/>
    <property type="match status" value="1"/>
</dbReference>
<dbReference type="EC" id="6.4.1.1" evidence="3"/>
<dbReference type="FunFam" id="3.20.20.70:FF:000033">
    <property type="entry name" value="Pyruvate carboxylase"/>
    <property type="match status" value="1"/>
</dbReference>
<dbReference type="SUPFAM" id="SSF52440">
    <property type="entry name" value="PreATP-grasp domain"/>
    <property type="match status" value="1"/>
</dbReference>
<evidence type="ECO:0000256" key="10">
    <source>
        <dbReference type="ARBA" id="ARBA00023268"/>
    </source>
</evidence>
<dbReference type="Proteomes" id="UP001054902">
    <property type="component" value="Unassembled WGS sequence"/>
</dbReference>
<dbReference type="SUPFAM" id="SSF51569">
    <property type="entry name" value="Aldolase"/>
    <property type="match status" value="1"/>
</dbReference>
<dbReference type="Gene3D" id="3.10.600.10">
    <property type="entry name" value="pyruvate carboxylase f1077a mutant domain"/>
    <property type="match status" value="1"/>
</dbReference>
<keyword evidence="13" id="KW-0732">Signal</keyword>
<dbReference type="EMBL" id="BLLK01000069">
    <property type="protein sequence ID" value="GFH60502.1"/>
    <property type="molecule type" value="Genomic_DNA"/>
</dbReference>
<dbReference type="InterPro" id="IPR011054">
    <property type="entry name" value="Rudment_hybrid_motif"/>
</dbReference>
<dbReference type="NCBIfam" id="NF009554">
    <property type="entry name" value="PRK12999.1"/>
    <property type="match status" value="1"/>
</dbReference>
<dbReference type="Pfam" id="PF00364">
    <property type="entry name" value="Biotin_lipoyl"/>
    <property type="match status" value="1"/>
</dbReference>
<dbReference type="InterPro" id="IPR000089">
    <property type="entry name" value="Biotin_lipoyl"/>
</dbReference>
<keyword evidence="4" id="KW-0312">Gluconeogenesis</keyword>
<feature type="domain" description="Biotin carboxylation" evidence="16">
    <location>
        <begin position="71"/>
        <end position="523"/>
    </location>
</feature>
<evidence type="ECO:0000256" key="11">
    <source>
        <dbReference type="PROSITE-ProRule" id="PRU00409"/>
    </source>
</evidence>
<feature type="domain" description="Pyruvate carboxyltransferase" evidence="17">
    <location>
        <begin position="618"/>
        <end position="887"/>
    </location>
</feature>
<keyword evidence="10" id="KW-0511">Multifunctional enzyme</keyword>
<dbReference type="Pfam" id="PF02786">
    <property type="entry name" value="CPSase_L_D2"/>
    <property type="match status" value="1"/>
</dbReference>
<dbReference type="NCBIfam" id="TIGR01235">
    <property type="entry name" value="pyruv_carbox"/>
    <property type="match status" value="1"/>
</dbReference>
<comment type="cofactor">
    <cofactor evidence="1">
        <name>biotin</name>
        <dbReference type="ChEBI" id="CHEBI:57586"/>
    </cofactor>
</comment>
<dbReference type="GO" id="GO:0004736">
    <property type="term" value="F:pyruvate carboxylase activity"/>
    <property type="evidence" value="ECO:0007669"/>
    <property type="project" value="UniProtKB-EC"/>
</dbReference>
<evidence type="ECO:0000256" key="9">
    <source>
        <dbReference type="ARBA" id="ARBA00023267"/>
    </source>
</evidence>
<reference evidence="18 19" key="1">
    <citation type="journal article" date="2021" name="Sci. Rep.">
        <title>The genome of the diatom Chaetoceros tenuissimus carries an ancient integrated fragment of an extant virus.</title>
        <authorList>
            <person name="Hongo Y."/>
            <person name="Kimura K."/>
            <person name="Takaki Y."/>
            <person name="Yoshida Y."/>
            <person name="Baba S."/>
            <person name="Kobayashi G."/>
            <person name="Nagasaki K."/>
            <person name="Hano T."/>
            <person name="Tomaru Y."/>
        </authorList>
    </citation>
    <scope>NUCLEOTIDE SEQUENCE [LARGE SCALE GENOMIC DNA]</scope>
    <source>
        <strain evidence="18 19">NIES-3715</strain>
    </source>
</reference>
<dbReference type="InterPro" id="IPR005930">
    <property type="entry name" value="Pyruv_COase"/>
</dbReference>
<feature type="region of interest" description="Disordered" evidence="12">
    <location>
        <begin position="565"/>
        <end position="586"/>
    </location>
</feature>
<dbReference type="PROSITE" id="PS00867">
    <property type="entry name" value="CPSASE_2"/>
    <property type="match status" value="1"/>
</dbReference>
<dbReference type="InterPro" id="IPR001882">
    <property type="entry name" value="Biotin_BS"/>
</dbReference>
<dbReference type="Pfam" id="PF00682">
    <property type="entry name" value="HMGL-like"/>
    <property type="match status" value="1"/>
</dbReference>
<dbReference type="Pfam" id="PF02785">
    <property type="entry name" value="Biotin_carb_C"/>
    <property type="match status" value="1"/>
</dbReference>
<dbReference type="InterPro" id="IPR011053">
    <property type="entry name" value="Single_hybrid_motif"/>
</dbReference>
<evidence type="ECO:0000256" key="3">
    <source>
        <dbReference type="ARBA" id="ARBA00013057"/>
    </source>
</evidence>
<dbReference type="InterPro" id="IPR011761">
    <property type="entry name" value="ATP-grasp"/>
</dbReference>
<feature type="signal peptide" evidence="13">
    <location>
        <begin position="1"/>
        <end position="22"/>
    </location>
</feature>
<dbReference type="InterPro" id="IPR005482">
    <property type="entry name" value="Biotin_COase_C"/>
</dbReference>
<evidence type="ECO:0000259" key="14">
    <source>
        <dbReference type="PROSITE" id="PS50968"/>
    </source>
</evidence>
<evidence type="ECO:0000256" key="12">
    <source>
        <dbReference type="SAM" id="MobiDB-lite"/>
    </source>
</evidence>
<keyword evidence="6" id="KW-0479">Metal-binding</keyword>
<keyword evidence="7 11" id="KW-0547">Nucleotide-binding</keyword>
<dbReference type="InterPro" id="IPR013785">
    <property type="entry name" value="Aldolase_TIM"/>
</dbReference>
<keyword evidence="19" id="KW-1185">Reference proteome</keyword>